<keyword evidence="2" id="KW-1185">Reference proteome</keyword>
<protein>
    <submittedName>
        <fullName evidence="1">Uncharacterized protein</fullName>
    </submittedName>
</protein>
<comment type="caution">
    <text evidence="1">The sequence shown here is derived from an EMBL/GenBank/DDBJ whole genome shotgun (WGS) entry which is preliminary data.</text>
</comment>
<proteinExistence type="predicted"/>
<dbReference type="Proteomes" id="UP000827092">
    <property type="component" value="Unassembled WGS sequence"/>
</dbReference>
<name>A0AAV6U6E8_9ARAC</name>
<organism evidence="1 2">
    <name type="scientific">Oedothorax gibbosus</name>
    <dbReference type="NCBI Taxonomy" id="931172"/>
    <lineage>
        <taxon>Eukaryota</taxon>
        <taxon>Metazoa</taxon>
        <taxon>Ecdysozoa</taxon>
        <taxon>Arthropoda</taxon>
        <taxon>Chelicerata</taxon>
        <taxon>Arachnida</taxon>
        <taxon>Araneae</taxon>
        <taxon>Araneomorphae</taxon>
        <taxon>Entelegynae</taxon>
        <taxon>Araneoidea</taxon>
        <taxon>Linyphiidae</taxon>
        <taxon>Erigoninae</taxon>
        <taxon>Oedothorax</taxon>
    </lineage>
</organism>
<evidence type="ECO:0000313" key="2">
    <source>
        <dbReference type="Proteomes" id="UP000827092"/>
    </source>
</evidence>
<accession>A0AAV6U6E8</accession>
<dbReference type="AlphaFoldDB" id="A0AAV6U6E8"/>
<sequence length="71" mass="8576">MSFGKYMPKLRVHQYSFTKCLSPLDVRVIPNPKLHYLHVKHNPCIFYFCKTMFIKSGYLEENHFRLKKNVI</sequence>
<evidence type="ECO:0000313" key="1">
    <source>
        <dbReference type="EMBL" id="KAG8179612.1"/>
    </source>
</evidence>
<reference evidence="1 2" key="1">
    <citation type="journal article" date="2022" name="Nat. Ecol. Evol.">
        <title>A masculinizing supergene underlies an exaggerated male reproductive morph in a spider.</title>
        <authorList>
            <person name="Hendrickx F."/>
            <person name="De Corte Z."/>
            <person name="Sonet G."/>
            <person name="Van Belleghem S.M."/>
            <person name="Kostlbacher S."/>
            <person name="Vangestel C."/>
        </authorList>
    </citation>
    <scope>NUCLEOTIDE SEQUENCE [LARGE SCALE GENOMIC DNA]</scope>
    <source>
        <strain evidence="1">W744_W776</strain>
    </source>
</reference>
<gene>
    <name evidence="1" type="ORF">JTE90_024489</name>
</gene>
<dbReference type="EMBL" id="JAFNEN010000613">
    <property type="protein sequence ID" value="KAG8179612.1"/>
    <property type="molecule type" value="Genomic_DNA"/>
</dbReference>